<comment type="caution">
    <text evidence="3">The sequence shown here is derived from an EMBL/GenBank/DDBJ whole genome shotgun (WGS) entry which is preliminary data.</text>
</comment>
<reference evidence="4" key="2">
    <citation type="journal article" date="2021" name="Sci. Data">
        <title>Chromosome-scale genome sequencing, assembly and annotation of six genomes from subfamily Leishmaniinae.</title>
        <authorList>
            <person name="Almutairi H."/>
            <person name="Urbaniak M.D."/>
            <person name="Bates M.D."/>
            <person name="Jariyapan N."/>
            <person name="Kwakye-Nuako G."/>
            <person name="Thomaz Soccol V."/>
            <person name="Al-Salem W.S."/>
            <person name="Dillon R.J."/>
            <person name="Bates P.A."/>
            <person name="Gatherer D."/>
        </authorList>
    </citation>
    <scope>NUCLEOTIDE SEQUENCE [LARGE SCALE GENOMIC DNA]</scope>
</reference>
<evidence type="ECO:0000313" key="3">
    <source>
        <dbReference type="EMBL" id="KAG5477931.1"/>
    </source>
</evidence>
<dbReference type="AlphaFoldDB" id="A0A836GMM9"/>
<protein>
    <submittedName>
        <fullName evidence="3">Uncharacterized protein</fullName>
    </submittedName>
</protein>
<dbReference type="KEGG" id="loi:92361204"/>
<feature type="compositionally biased region" description="Basic and acidic residues" evidence="1">
    <location>
        <begin position="341"/>
        <end position="351"/>
    </location>
</feature>
<reference evidence="4" key="1">
    <citation type="journal article" date="2021" name="Microbiol. Resour. Announc.">
        <title>LGAAP: Leishmaniinae Genome Assembly and Annotation Pipeline.</title>
        <authorList>
            <person name="Almutairi H."/>
            <person name="Urbaniak M.D."/>
            <person name="Bates M.D."/>
            <person name="Jariyapan N."/>
            <person name="Kwakye-Nuako G."/>
            <person name="Thomaz-Soccol V."/>
            <person name="Al-Salem W.S."/>
            <person name="Dillon R.J."/>
            <person name="Bates P.A."/>
            <person name="Gatherer D."/>
        </authorList>
    </citation>
    <scope>NUCLEOTIDE SEQUENCE [LARGE SCALE GENOMIC DNA]</scope>
</reference>
<gene>
    <name evidence="3" type="ORF">LSCM4_05324</name>
</gene>
<feature type="region of interest" description="Disordered" evidence="1">
    <location>
        <begin position="318"/>
        <end position="351"/>
    </location>
</feature>
<dbReference type="RefSeq" id="XP_067062838.1">
    <property type="nucleotide sequence ID" value="XM_067207270.1"/>
</dbReference>
<feature type="transmembrane region" description="Helical" evidence="2">
    <location>
        <begin position="12"/>
        <end position="33"/>
    </location>
</feature>
<keyword evidence="2" id="KW-1133">Transmembrane helix</keyword>
<dbReference type="EMBL" id="JAFHLR010000024">
    <property type="protein sequence ID" value="KAG5477931.1"/>
    <property type="molecule type" value="Genomic_DNA"/>
</dbReference>
<evidence type="ECO:0000256" key="1">
    <source>
        <dbReference type="SAM" id="MobiDB-lite"/>
    </source>
</evidence>
<dbReference type="GeneID" id="92361204"/>
<organism evidence="3 4">
    <name type="scientific">Leishmania orientalis</name>
    <dbReference type="NCBI Taxonomy" id="2249476"/>
    <lineage>
        <taxon>Eukaryota</taxon>
        <taxon>Discoba</taxon>
        <taxon>Euglenozoa</taxon>
        <taxon>Kinetoplastea</taxon>
        <taxon>Metakinetoplastina</taxon>
        <taxon>Trypanosomatida</taxon>
        <taxon>Trypanosomatidae</taxon>
        <taxon>Leishmaniinae</taxon>
        <taxon>Leishmania</taxon>
    </lineage>
</organism>
<sequence>MDRASRVRVMNATVLTCILALYILHDAGFRFWMTRNDSLSLTAALVHDTEALQQTDGLRVAYDAAMGNLRTLPLQLYSIYAKRLSAIYVARTKATVTKTTSQSAAAYRSDAPFVAVYNVSRTLPMAAVVVESTWLTPDQDAVSYVYAQRLLEGYRYALLSGAPWLLLSGSAMEASVGLQFLRLLPNPAKTIFPDSVLQRWPPPLVNTALQLRESMAAYATLGEWVHGAGTRPLKAFPASSMASQASRLQGAYPSSVPTHSSLQSSLRQLLSAHALAETDDSYVRPASLILGAEWMSRTDAQHGGRNGAAGEQHIARTAVSGKAAPEGPRVTVYATTPDGGDDLKKERSKSGRAAKDAATALWEQPRVLELYANGTAMAVHVTVPGMVMVSDVNSNKRARHVARALQQLVELTLVHRHATRSSTAPTDPEEVRWWWWLGQPYGVTVIASRWEQQRVKLLYIKAFREAVGDSHEGLRKAVQLLHRARCQFEGPLPPLSCQGVRGPELPPSALPFSTAVPARSRIFVLPPPYEELQSFQPKPGWLNYTGELPASINADASKVAKLLGRVSFFLYFNYRRWMDWFLASLPVGSYQDHFVLASVLMSDFAEHRINWRDVMYLR</sequence>
<keyword evidence="2" id="KW-0812">Transmembrane</keyword>
<evidence type="ECO:0000256" key="2">
    <source>
        <dbReference type="SAM" id="Phobius"/>
    </source>
</evidence>
<evidence type="ECO:0000313" key="4">
    <source>
        <dbReference type="Proteomes" id="UP000674143"/>
    </source>
</evidence>
<accession>A0A836GMM9</accession>
<proteinExistence type="predicted"/>
<name>A0A836GMM9_9TRYP</name>
<dbReference type="Proteomes" id="UP000674143">
    <property type="component" value="Unassembled WGS sequence"/>
</dbReference>
<keyword evidence="2" id="KW-0472">Membrane</keyword>
<keyword evidence="4" id="KW-1185">Reference proteome</keyword>